<proteinExistence type="predicted"/>
<reference evidence="1" key="1">
    <citation type="submission" date="2020-08" db="EMBL/GenBank/DDBJ databases">
        <title>Multicomponent nature underlies the extraordinary mechanical properties of spider dragline silk.</title>
        <authorList>
            <person name="Kono N."/>
            <person name="Nakamura H."/>
            <person name="Mori M."/>
            <person name="Yoshida Y."/>
            <person name="Ohtoshi R."/>
            <person name="Malay A.D."/>
            <person name="Moran D.A.P."/>
            <person name="Tomita M."/>
            <person name="Numata K."/>
            <person name="Arakawa K."/>
        </authorList>
    </citation>
    <scope>NUCLEOTIDE SEQUENCE</scope>
</reference>
<comment type="caution">
    <text evidence="1">The sequence shown here is derived from an EMBL/GenBank/DDBJ whole genome shotgun (WGS) entry which is preliminary data.</text>
</comment>
<protein>
    <submittedName>
        <fullName evidence="1">Uncharacterized protein</fullName>
    </submittedName>
</protein>
<dbReference type="Proteomes" id="UP000887013">
    <property type="component" value="Unassembled WGS sequence"/>
</dbReference>
<evidence type="ECO:0000313" key="1">
    <source>
        <dbReference type="EMBL" id="GFU24304.1"/>
    </source>
</evidence>
<organism evidence="1 2">
    <name type="scientific">Nephila pilipes</name>
    <name type="common">Giant wood spider</name>
    <name type="synonym">Nephila maculata</name>
    <dbReference type="NCBI Taxonomy" id="299642"/>
    <lineage>
        <taxon>Eukaryota</taxon>
        <taxon>Metazoa</taxon>
        <taxon>Ecdysozoa</taxon>
        <taxon>Arthropoda</taxon>
        <taxon>Chelicerata</taxon>
        <taxon>Arachnida</taxon>
        <taxon>Araneae</taxon>
        <taxon>Araneomorphae</taxon>
        <taxon>Entelegynae</taxon>
        <taxon>Araneoidea</taxon>
        <taxon>Nephilidae</taxon>
        <taxon>Nephila</taxon>
    </lineage>
</organism>
<keyword evidence="2" id="KW-1185">Reference proteome</keyword>
<accession>A0A8X6QNS0</accession>
<dbReference type="AlphaFoldDB" id="A0A8X6QNS0"/>
<evidence type="ECO:0000313" key="2">
    <source>
        <dbReference type="Proteomes" id="UP000887013"/>
    </source>
</evidence>
<gene>
    <name evidence="1" type="ORF">NPIL_401131</name>
</gene>
<name>A0A8X6QNS0_NEPPI</name>
<dbReference type="EMBL" id="BMAW01032159">
    <property type="protein sequence ID" value="GFU24304.1"/>
    <property type="molecule type" value="Genomic_DNA"/>
</dbReference>
<sequence>MRHHLSEYDCGGTVGRLEIGQSVTQVASGIMGRPDFLFLDDNTPTQDNGILRFSNVLSRNVSQRNISPQAMQKLKIALREEWVDISQILLDSLKKSMHNR</sequence>